<gene>
    <name evidence="9" type="ORF">P0Y65_09030</name>
</gene>
<dbReference type="InterPro" id="IPR013482">
    <property type="entry name" value="Molybde_CF_guanTrfase"/>
</dbReference>
<proteinExistence type="predicted"/>
<dbReference type="GO" id="GO:0005525">
    <property type="term" value="F:GTP binding"/>
    <property type="evidence" value="ECO:0007669"/>
    <property type="project" value="UniProtKB-KW"/>
</dbReference>
<evidence type="ECO:0000259" key="8">
    <source>
        <dbReference type="Pfam" id="PF12804"/>
    </source>
</evidence>
<keyword evidence="6" id="KW-0342">GTP-binding</keyword>
<keyword evidence="2" id="KW-0808">Transferase</keyword>
<dbReference type="GO" id="GO:0006777">
    <property type="term" value="P:Mo-molybdopterin cofactor biosynthetic process"/>
    <property type="evidence" value="ECO:0007669"/>
    <property type="project" value="UniProtKB-KW"/>
</dbReference>
<dbReference type="PANTHER" id="PTHR19136">
    <property type="entry name" value="MOLYBDENUM COFACTOR GUANYLYLTRANSFERASE"/>
    <property type="match status" value="1"/>
</dbReference>
<dbReference type="AlphaFoldDB" id="A0AAJ5VY84"/>
<keyword evidence="1" id="KW-0963">Cytoplasm</keyword>
<keyword evidence="9" id="KW-0548">Nucleotidyltransferase</keyword>
<evidence type="ECO:0000313" key="9">
    <source>
        <dbReference type="EMBL" id="WEK06370.1"/>
    </source>
</evidence>
<reference evidence="9" key="1">
    <citation type="submission" date="2023-03" db="EMBL/GenBank/DDBJ databases">
        <title>Andean soil-derived lignocellulolytic bacterial consortium as a source of novel taxa and putative plastic-active enzymes.</title>
        <authorList>
            <person name="Diaz-Garcia L."/>
            <person name="Chuvochina M."/>
            <person name="Feuerriegel G."/>
            <person name="Bunk B."/>
            <person name="Sproer C."/>
            <person name="Streit W.R."/>
            <person name="Rodriguez L.M."/>
            <person name="Overmann J."/>
            <person name="Jimenez D.J."/>
        </authorList>
    </citation>
    <scope>NUCLEOTIDE SEQUENCE</scope>
    <source>
        <strain evidence="9">MAG 4196</strain>
    </source>
</reference>
<sequence length="214" mass="22942">MSLPHGVIIAGGKGERLGSVRKAQIRIGGIRLIDRVAAALNGLETLLVAVGPVDDGRNTLQRAATVTDLDSPVGGPLAGLAAAVDWLTRNGITQGQLLSSAVDTPFLPSDFSIVLRHHIGDAPAAYAAWDDQFYPPNALWQLSALQDLPGRVRDDRAPPSLKALLRDLGAVEVDWQTRAAENPFVNLNTLDDLVTLGRRMKKATLSPLIHKRDD</sequence>
<evidence type="ECO:0000256" key="6">
    <source>
        <dbReference type="ARBA" id="ARBA00023134"/>
    </source>
</evidence>
<keyword evidence="3" id="KW-0479">Metal-binding</keyword>
<evidence type="ECO:0000256" key="5">
    <source>
        <dbReference type="ARBA" id="ARBA00022842"/>
    </source>
</evidence>
<dbReference type="InterPro" id="IPR025877">
    <property type="entry name" value="MobA-like_NTP_Trfase"/>
</dbReference>
<dbReference type="Pfam" id="PF12804">
    <property type="entry name" value="NTP_transf_3"/>
    <property type="match status" value="1"/>
</dbReference>
<accession>A0AAJ5VY84</accession>
<name>A0AAJ5VY84_9HYPH</name>
<dbReference type="Gene3D" id="3.90.550.10">
    <property type="entry name" value="Spore Coat Polysaccharide Biosynthesis Protein SpsA, Chain A"/>
    <property type="match status" value="1"/>
</dbReference>
<dbReference type="InterPro" id="IPR029044">
    <property type="entry name" value="Nucleotide-diphossugar_trans"/>
</dbReference>
<feature type="domain" description="MobA-like NTP transferase" evidence="8">
    <location>
        <begin position="6"/>
        <end position="156"/>
    </location>
</feature>
<evidence type="ECO:0000256" key="1">
    <source>
        <dbReference type="ARBA" id="ARBA00022490"/>
    </source>
</evidence>
<dbReference type="CDD" id="cd02503">
    <property type="entry name" value="MobA"/>
    <property type="match status" value="1"/>
</dbReference>
<evidence type="ECO:0000256" key="2">
    <source>
        <dbReference type="ARBA" id="ARBA00022679"/>
    </source>
</evidence>
<evidence type="ECO:0000256" key="3">
    <source>
        <dbReference type="ARBA" id="ARBA00022723"/>
    </source>
</evidence>
<evidence type="ECO:0000256" key="7">
    <source>
        <dbReference type="ARBA" id="ARBA00023150"/>
    </source>
</evidence>
<dbReference type="GO" id="GO:0016779">
    <property type="term" value="F:nucleotidyltransferase activity"/>
    <property type="evidence" value="ECO:0007669"/>
    <property type="project" value="UniProtKB-KW"/>
</dbReference>
<keyword evidence="4" id="KW-0547">Nucleotide-binding</keyword>
<protein>
    <submittedName>
        <fullName evidence="9">Molybdenum cofactor guanylyltransferase</fullName>
    </submittedName>
</protein>
<dbReference type="SUPFAM" id="SSF53448">
    <property type="entry name" value="Nucleotide-diphospho-sugar transferases"/>
    <property type="match status" value="1"/>
</dbReference>
<keyword evidence="5" id="KW-0460">Magnesium</keyword>
<keyword evidence="7" id="KW-0501">Molybdenum cofactor biosynthesis</keyword>
<dbReference type="EMBL" id="CP119312">
    <property type="protein sequence ID" value="WEK06370.1"/>
    <property type="molecule type" value="Genomic_DNA"/>
</dbReference>
<dbReference type="PANTHER" id="PTHR19136:SF81">
    <property type="entry name" value="MOLYBDENUM COFACTOR GUANYLYLTRANSFERASE"/>
    <property type="match status" value="1"/>
</dbReference>
<organism evidence="9 10">
    <name type="scientific">Candidatus Devosia phytovorans</name>
    <dbReference type="NCBI Taxonomy" id="3121372"/>
    <lineage>
        <taxon>Bacteria</taxon>
        <taxon>Pseudomonadati</taxon>
        <taxon>Pseudomonadota</taxon>
        <taxon>Alphaproteobacteria</taxon>
        <taxon>Hyphomicrobiales</taxon>
        <taxon>Devosiaceae</taxon>
        <taxon>Devosia</taxon>
    </lineage>
</organism>
<evidence type="ECO:0000313" key="10">
    <source>
        <dbReference type="Proteomes" id="UP001217476"/>
    </source>
</evidence>
<dbReference type="GO" id="GO:0046872">
    <property type="term" value="F:metal ion binding"/>
    <property type="evidence" value="ECO:0007669"/>
    <property type="project" value="UniProtKB-KW"/>
</dbReference>
<evidence type="ECO:0000256" key="4">
    <source>
        <dbReference type="ARBA" id="ARBA00022741"/>
    </source>
</evidence>
<dbReference type="Proteomes" id="UP001217476">
    <property type="component" value="Chromosome"/>
</dbReference>